<comment type="subcellular location">
    <subcellularLocation>
        <location evidence="2">Cell membrane</location>
    </subcellularLocation>
</comment>
<dbReference type="Gene3D" id="3.30.565.10">
    <property type="entry name" value="Histidine kinase-like ATPase, C-terminal domain"/>
    <property type="match status" value="1"/>
</dbReference>
<evidence type="ECO:0000256" key="1">
    <source>
        <dbReference type="ARBA" id="ARBA00000085"/>
    </source>
</evidence>
<keyword evidence="5" id="KW-0808">Transferase</keyword>
<dbReference type="SMART" id="SM00388">
    <property type="entry name" value="HisKA"/>
    <property type="match status" value="1"/>
</dbReference>
<keyword evidence="13" id="KW-1185">Reference proteome</keyword>
<evidence type="ECO:0000256" key="2">
    <source>
        <dbReference type="ARBA" id="ARBA00004236"/>
    </source>
</evidence>
<dbReference type="SMART" id="SM00387">
    <property type="entry name" value="HATPase_c"/>
    <property type="match status" value="1"/>
</dbReference>
<dbReference type="EC" id="2.7.13.3" evidence="3"/>
<dbReference type="InterPro" id="IPR003594">
    <property type="entry name" value="HATPase_dom"/>
</dbReference>
<gene>
    <name evidence="12" type="ORF">PA7_20610</name>
</gene>
<reference evidence="12 13" key="1">
    <citation type="submission" date="2019-07" db="EMBL/GenBank/DDBJ databases">
        <title>Whole genome shotgun sequence of Pseudonocardia asaccharolytica NBRC 16224.</title>
        <authorList>
            <person name="Hosoyama A."/>
            <person name="Uohara A."/>
            <person name="Ohji S."/>
            <person name="Ichikawa N."/>
        </authorList>
    </citation>
    <scope>NUCLEOTIDE SEQUENCE [LARGE SCALE GENOMIC DNA]</scope>
    <source>
        <strain evidence="12 13">NBRC 16224</strain>
    </source>
</reference>
<comment type="caution">
    <text evidence="12">The sequence shown here is derived from an EMBL/GenBank/DDBJ whole genome shotgun (WGS) entry which is preliminary data.</text>
</comment>
<dbReference type="InterPro" id="IPR005467">
    <property type="entry name" value="His_kinase_dom"/>
</dbReference>
<organism evidence="12 13">
    <name type="scientific">Pseudonocardia asaccharolytica DSM 44247 = NBRC 16224</name>
    <dbReference type="NCBI Taxonomy" id="1123024"/>
    <lineage>
        <taxon>Bacteria</taxon>
        <taxon>Bacillati</taxon>
        <taxon>Actinomycetota</taxon>
        <taxon>Actinomycetes</taxon>
        <taxon>Pseudonocardiales</taxon>
        <taxon>Pseudonocardiaceae</taxon>
        <taxon>Pseudonocardia</taxon>
    </lineage>
</organism>
<keyword evidence="10" id="KW-1133">Transmembrane helix</keyword>
<evidence type="ECO:0000259" key="11">
    <source>
        <dbReference type="PROSITE" id="PS50109"/>
    </source>
</evidence>
<name>A0A511D3P6_9PSEU</name>
<evidence type="ECO:0000256" key="9">
    <source>
        <dbReference type="SAM" id="MobiDB-lite"/>
    </source>
</evidence>
<dbReference type="InterPro" id="IPR004358">
    <property type="entry name" value="Sig_transdc_His_kin-like_C"/>
</dbReference>
<evidence type="ECO:0000256" key="7">
    <source>
        <dbReference type="ARBA" id="ARBA00023012"/>
    </source>
</evidence>
<dbReference type="GO" id="GO:0005886">
    <property type="term" value="C:plasma membrane"/>
    <property type="evidence" value="ECO:0007669"/>
    <property type="project" value="UniProtKB-SubCell"/>
</dbReference>
<dbReference type="PROSITE" id="PS50109">
    <property type="entry name" value="HIS_KIN"/>
    <property type="match status" value="1"/>
</dbReference>
<dbReference type="InterPro" id="IPR036890">
    <property type="entry name" value="HATPase_C_sf"/>
</dbReference>
<dbReference type="SUPFAM" id="SSF55874">
    <property type="entry name" value="ATPase domain of HSP90 chaperone/DNA topoisomerase II/histidine kinase"/>
    <property type="match status" value="1"/>
</dbReference>
<feature type="region of interest" description="Disordered" evidence="9">
    <location>
        <begin position="1"/>
        <end position="25"/>
    </location>
</feature>
<evidence type="ECO:0000256" key="4">
    <source>
        <dbReference type="ARBA" id="ARBA00022553"/>
    </source>
</evidence>
<dbReference type="Gene3D" id="1.10.287.130">
    <property type="match status" value="1"/>
</dbReference>
<evidence type="ECO:0000256" key="10">
    <source>
        <dbReference type="SAM" id="Phobius"/>
    </source>
</evidence>
<keyword evidence="8" id="KW-0175">Coiled coil</keyword>
<dbReference type="InterPro" id="IPR036097">
    <property type="entry name" value="HisK_dim/P_sf"/>
</dbReference>
<dbReference type="PRINTS" id="PR00344">
    <property type="entry name" value="BCTRLSENSOR"/>
</dbReference>
<dbReference type="Pfam" id="PF05227">
    <property type="entry name" value="CHASE3"/>
    <property type="match status" value="1"/>
</dbReference>
<dbReference type="InterPro" id="IPR052162">
    <property type="entry name" value="Sensor_kinase/Photoreceptor"/>
</dbReference>
<comment type="catalytic activity">
    <reaction evidence="1">
        <text>ATP + protein L-histidine = ADP + protein N-phospho-L-histidine.</text>
        <dbReference type="EC" id="2.7.13.3"/>
    </reaction>
</comment>
<dbReference type="PANTHER" id="PTHR43304:SF1">
    <property type="entry name" value="PAC DOMAIN-CONTAINING PROTEIN"/>
    <property type="match status" value="1"/>
</dbReference>
<evidence type="ECO:0000256" key="5">
    <source>
        <dbReference type="ARBA" id="ARBA00022679"/>
    </source>
</evidence>
<keyword evidence="4" id="KW-0597">Phosphoprotein</keyword>
<proteinExistence type="predicted"/>
<feature type="domain" description="Histidine kinase" evidence="11">
    <location>
        <begin position="318"/>
        <end position="535"/>
    </location>
</feature>
<dbReference type="AlphaFoldDB" id="A0A511D3P6"/>
<evidence type="ECO:0000256" key="6">
    <source>
        <dbReference type="ARBA" id="ARBA00022777"/>
    </source>
</evidence>
<dbReference type="SUPFAM" id="SSF47384">
    <property type="entry name" value="Homodimeric domain of signal transducing histidine kinase"/>
    <property type="match status" value="1"/>
</dbReference>
<dbReference type="InterPro" id="IPR003661">
    <property type="entry name" value="HisK_dim/P_dom"/>
</dbReference>
<accession>A0A511D3P6</accession>
<keyword evidence="10" id="KW-0812">Transmembrane</keyword>
<dbReference type="CDD" id="cd00082">
    <property type="entry name" value="HisKA"/>
    <property type="match status" value="1"/>
</dbReference>
<dbReference type="PANTHER" id="PTHR43304">
    <property type="entry name" value="PHYTOCHROME-LIKE PROTEIN CPH1"/>
    <property type="match status" value="1"/>
</dbReference>
<keyword evidence="10" id="KW-0472">Membrane</keyword>
<protein>
    <recommendedName>
        <fullName evidence="3">histidine kinase</fullName>
        <ecNumber evidence="3">2.7.13.3</ecNumber>
    </recommendedName>
</protein>
<sequence length="554" mass="59251">MTASSGAAGPRDGPRGHRVLRLPAGRSHQSRSWPLRRIVATFAWAAGLLVVVASALGALAVHGLTDARDTLVDRIVPAQSAARELSAALADQRGGVQAFLAGGREIGLAQYTRGRDAEAQALETLRTLATQDDARPPDADVDAVETAARTWRAEYAEPAIAAARAGAPLPAVDRGDALFESVRSANEVLLADLRRAQAAGWERLEAAAWSAGLAGIAITAVIVAFLLSTTLALRTAVLRPISLLAAQVRGVVSGSRDAQQTVGGHGPREIIELGEDIDAMRLHILRELDAMQQANRQLGEQARDLERSNRDLEQFAYVASHDLQEPLRKVSSFCQLLQRRYEGQLDERADQYIGFAVDGAQRMQRLINDLLEFSRVGRTTAGLGPVGLGPVVRAAAHVWETTVAETGAEIVVDELPEVRGDRTLLHQLFANLIGNALKFRTTGVSPVVHITAAPGPGDSWEICVTDNGIGIEPEYAEKVFVIFQRLHPRDAYGGTGIGLALAKKIVEFHDGRIWVDTGPRTQPGTTIRFTLPAAPQAGSSTTNGSPAVENETFA</sequence>
<feature type="transmembrane region" description="Helical" evidence="10">
    <location>
        <begin position="207"/>
        <end position="233"/>
    </location>
</feature>
<dbReference type="STRING" id="1123024.GCA_000423625_03886"/>
<dbReference type="Pfam" id="PF02518">
    <property type="entry name" value="HATPase_c"/>
    <property type="match status" value="1"/>
</dbReference>
<feature type="transmembrane region" description="Helical" evidence="10">
    <location>
        <begin position="38"/>
        <end position="61"/>
    </location>
</feature>
<keyword evidence="6 12" id="KW-0418">Kinase</keyword>
<keyword evidence="7" id="KW-0902">Two-component regulatory system</keyword>
<dbReference type="Proteomes" id="UP000321328">
    <property type="component" value="Unassembled WGS sequence"/>
</dbReference>
<dbReference type="EMBL" id="BJVI01000017">
    <property type="protein sequence ID" value="GEL18224.1"/>
    <property type="molecule type" value="Genomic_DNA"/>
</dbReference>
<feature type="coiled-coil region" evidence="8">
    <location>
        <begin position="288"/>
        <end position="315"/>
    </location>
</feature>
<dbReference type="OrthoDB" id="9808408at2"/>
<evidence type="ECO:0000313" key="13">
    <source>
        <dbReference type="Proteomes" id="UP000321328"/>
    </source>
</evidence>
<feature type="region of interest" description="Disordered" evidence="9">
    <location>
        <begin position="533"/>
        <end position="554"/>
    </location>
</feature>
<dbReference type="Pfam" id="PF00512">
    <property type="entry name" value="HisKA"/>
    <property type="match status" value="1"/>
</dbReference>
<dbReference type="InterPro" id="IPR007891">
    <property type="entry name" value="CHASE3"/>
</dbReference>
<evidence type="ECO:0000256" key="3">
    <source>
        <dbReference type="ARBA" id="ARBA00012438"/>
    </source>
</evidence>
<evidence type="ECO:0000256" key="8">
    <source>
        <dbReference type="SAM" id="Coils"/>
    </source>
</evidence>
<dbReference type="GO" id="GO:0000155">
    <property type="term" value="F:phosphorelay sensor kinase activity"/>
    <property type="evidence" value="ECO:0007669"/>
    <property type="project" value="InterPro"/>
</dbReference>
<evidence type="ECO:0000313" key="12">
    <source>
        <dbReference type="EMBL" id="GEL18224.1"/>
    </source>
</evidence>